<protein>
    <submittedName>
        <fullName evidence="1">Uncharacterized protein</fullName>
    </submittedName>
</protein>
<organism evidence="1">
    <name type="scientific">Rhizophora mucronata</name>
    <name type="common">Asiatic mangrove</name>
    <dbReference type="NCBI Taxonomy" id="61149"/>
    <lineage>
        <taxon>Eukaryota</taxon>
        <taxon>Viridiplantae</taxon>
        <taxon>Streptophyta</taxon>
        <taxon>Embryophyta</taxon>
        <taxon>Tracheophyta</taxon>
        <taxon>Spermatophyta</taxon>
        <taxon>Magnoliopsida</taxon>
        <taxon>eudicotyledons</taxon>
        <taxon>Gunneridae</taxon>
        <taxon>Pentapetalae</taxon>
        <taxon>rosids</taxon>
        <taxon>fabids</taxon>
        <taxon>Malpighiales</taxon>
        <taxon>Rhizophoraceae</taxon>
        <taxon>Rhizophora</taxon>
    </lineage>
</organism>
<sequence>MSLCKGTLWDELSLS</sequence>
<name>A0A2P2P2U0_RHIMU</name>
<proteinExistence type="predicted"/>
<evidence type="ECO:0000313" key="1">
    <source>
        <dbReference type="EMBL" id="MBX49030.1"/>
    </source>
</evidence>
<reference evidence="1" key="1">
    <citation type="submission" date="2018-02" db="EMBL/GenBank/DDBJ databases">
        <title>Rhizophora mucronata_Transcriptome.</title>
        <authorList>
            <person name="Meera S.P."/>
            <person name="Sreeshan A."/>
            <person name="Augustine A."/>
        </authorList>
    </citation>
    <scope>NUCLEOTIDE SEQUENCE</scope>
    <source>
        <tissue evidence="1">Leaf</tissue>
    </source>
</reference>
<dbReference type="EMBL" id="GGEC01068546">
    <property type="protein sequence ID" value="MBX49030.1"/>
    <property type="molecule type" value="Transcribed_RNA"/>
</dbReference>
<accession>A0A2P2P2U0</accession>